<dbReference type="Pfam" id="PF07676">
    <property type="entry name" value="PD40"/>
    <property type="match status" value="1"/>
</dbReference>
<evidence type="ECO:0000256" key="1">
    <source>
        <dbReference type="SAM" id="SignalP"/>
    </source>
</evidence>
<gene>
    <name evidence="2" type="ORF">Poly41_70310</name>
</gene>
<name>A0A5C6CWM3_9BACT</name>
<organism evidence="2 3">
    <name type="scientific">Novipirellula artificiosorum</name>
    <dbReference type="NCBI Taxonomy" id="2528016"/>
    <lineage>
        <taxon>Bacteria</taxon>
        <taxon>Pseudomonadati</taxon>
        <taxon>Planctomycetota</taxon>
        <taxon>Planctomycetia</taxon>
        <taxon>Pirellulales</taxon>
        <taxon>Pirellulaceae</taxon>
        <taxon>Novipirellula</taxon>
    </lineage>
</organism>
<evidence type="ECO:0000313" key="2">
    <source>
        <dbReference type="EMBL" id="TWU27957.1"/>
    </source>
</evidence>
<dbReference type="Proteomes" id="UP000319143">
    <property type="component" value="Unassembled WGS sequence"/>
</dbReference>
<keyword evidence="3" id="KW-1185">Reference proteome</keyword>
<dbReference type="PROSITE" id="PS51257">
    <property type="entry name" value="PROKAR_LIPOPROTEIN"/>
    <property type="match status" value="1"/>
</dbReference>
<sequence precursor="true">MRHFFPIPLLLVLAASVGCPLALNTIEHGNVSFDASPDGETIVFSDANGDLWLYAFSRAKLTRMTESIELESSPSFSPDGFIQSPLFLTASN</sequence>
<reference evidence="2 3" key="1">
    <citation type="submission" date="2019-02" db="EMBL/GenBank/DDBJ databases">
        <title>Deep-cultivation of Planctomycetes and their phenomic and genomic characterization uncovers novel biology.</title>
        <authorList>
            <person name="Wiegand S."/>
            <person name="Jogler M."/>
            <person name="Boedeker C."/>
            <person name="Pinto D."/>
            <person name="Vollmers J."/>
            <person name="Rivas-Marin E."/>
            <person name="Kohn T."/>
            <person name="Peeters S.H."/>
            <person name="Heuer A."/>
            <person name="Rast P."/>
            <person name="Oberbeckmann S."/>
            <person name="Bunk B."/>
            <person name="Jeske O."/>
            <person name="Meyerdierks A."/>
            <person name="Storesund J.E."/>
            <person name="Kallscheuer N."/>
            <person name="Luecker S."/>
            <person name="Lage O.M."/>
            <person name="Pohl T."/>
            <person name="Merkel B.J."/>
            <person name="Hornburger P."/>
            <person name="Mueller R.-W."/>
            <person name="Bruemmer F."/>
            <person name="Labrenz M."/>
            <person name="Spormann A.M."/>
            <person name="Op Den Camp H."/>
            <person name="Overmann J."/>
            <person name="Amann R."/>
            <person name="Jetten M.S.M."/>
            <person name="Mascher T."/>
            <person name="Medema M.H."/>
            <person name="Devos D.P."/>
            <person name="Kaster A.-K."/>
            <person name="Ovreas L."/>
            <person name="Rohde M."/>
            <person name="Galperin M.Y."/>
            <person name="Jogler C."/>
        </authorList>
    </citation>
    <scope>NUCLEOTIDE SEQUENCE [LARGE SCALE GENOMIC DNA]</scope>
    <source>
        <strain evidence="2 3">Poly41</strain>
    </source>
</reference>
<dbReference type="InterPro" id="IPR011659">
    <property type="entry name" value="WD40"/>
</dbReference>
<dbReference type="AlphaFoldDB" id="A0A5C6CWM3"/>
<dbReference type="EMBL" id="SJPV01000035">
    <property type="protein sequence ID" value="TWU27957.1"/>
    <property type="molecule type" value="Genomic_DNA"/>
</dbReference>
<accession>A0A5C6CWM3</accession>
<proteinExistence type="predicted"/>
<feature type="chain" id="PRO_5022854087" evidence="1">
    <location>
        <begin position="23"/>
        <end position="92"/>
    </location>
</feature>
<dbReference type="InterPro" id="IPR011042">
    <property type="entry name" value="6-blade_b-propeller_TolB-like"/>
</dbReference>
<dbReference type="OrthoDB" id="9815657at2"/>
<comment type="caution">
    <text evidence="2">The sequence shown here is derived from an EMBL/GenBank/DDBJ whole genome shotgun (WGS) entry which is preliminary data.</text>
</comment>
<protein>
    <submittedName>
        <fullName evidence="2">Translocation protein TolB</fullName>
    </submittedName>
</protein>
<keyword evidence="1" id="KW-0732">Signal</keyword>
<dbReference type="SUPFAM" id="SSF69304">
    <property type="entry name" value="Tricorn protease N-terminal domain"/>
    <property type="match status" value="1"/>
</dbReference>
<evidence type="ECO:0000313" key="3">
    <source>
        <dbReference type="Proteomes" id="UP000319143"/>
    </source>
</evidence>
<feature type="signal peptide" evidence="1">
    <location>
        <begin position="1"/>
        <end position="22"/>
    </location>
</feature>
<dbReference type="Gene3D" id="2.120.10.30">
    <property type="entry name" value="TolB, C-terminal domain"/>
    <property type="match status" value="1"/>
</dbReference>